<dbReference type="InterPro" id="IPR030841">
    <property type="entry name" value="NTH1"/>
</dbReference>
<dbReference type="SUPFAM" id="SSF48150">
    <property type="entry name" value="DNA-glycosylase"/>
    <property type="match status" value="1"/>
</dbReference>
<comment type="subcellular location">
    <subcellularLocation>
        <location evidence="14">Nucleus</location>
    </subcellularLocation>
    <subcellularLocation>
        <location evidence="14">Mitochondrion</location>
    </subcellularLocation>
</comment>
<keyword evidence="4" id="KW-0479">Metal-binding</keyword>
<keyword evidence="6 14" id="KW-0378">Hydrolase</keyword>
<dbReference type="Gene3D" id="1.10.340.30">
    <property type="entry name" value="Hypothetical protein, domain 2"/>
    <property type="match status" value="1"/>
</dbReference>
<keyword evidence="14" id="KW-0496">Mitochondrion</keyword>
<evidence type="ECO:0000256" key="3">
    <source>
        <dbReference type="ARBA" id="ARBA00022485"/>
    </source>
</evidence>
<keyword evidence="15" id="KW-0175">Coiled coil</keyword>
<evidence type="ECO:0000256" key="11">
    <source>
        <dbReference type="ARBA" id="ARBA00023239"/>
    </source>
</evidence>
<keyword evidence="10 14" id="KW-0234">DNA repair</keyword>
<dbReference type="GO" id="GO:0000703">
    <property type="term" value="F:oxidized pyrimidine nucleobase lesion DNA N-glycosylase activity"/>
    <property type="evidence" value="ECO:0007669"/>
    <property type="project" value="UniProtKB-UniRule"/>
</dbReference>
<dbReference type="GO" id="GO:0005739">
    <property type="term" value="C:mitochondrion"/>
    <property type="evidence" value="ECO:0007669"/>
    <property type="project" value="UniProtKB-SubCell"/>
</dbReference>
<comment type="caution">
    <text evidence="14">Lacks conserved residue(s) required for the propagation of feature annotation.</text>
</comment>
<dbReference type="SMART" id="SM00478">
    <property type="entry name" value="ENDO3c"/>
    <property type="match status" value="1"/>
</dbReference>
<dbReference type="PROSITE" id="PS01155">
    <property type="entry name" value="ENDONUCLEASE_III_2"/>
    <property type="match status" value="1"/>
</dbReference>
<evidence type="ECO:0000256" key="15">
    <source>
        <dbReference type="SAM" id="Coils"/>
    </source>
</evidence>
<evidence type="ECO:0000256" key="2">
    <source>
        <dbReference type="ARBA" id="ARBA00008343"/>
    </source>
</evidence>
<dbReference type="HAMAP" id="MF_03183">
    <property type="entry name" value="Endonuclease_III_Nth"/>
    <property type="match status" value="1"/>
</dbReference>
<dbReference type="InterPro" id="IPR023170">
    <property type="entry name" value="HhH_base_excis_C"/>
</dbReference>
<organism evidence="17 18">
    <name type="scientific">Melipona bicolor</name>
    <dbReference type="NCBI Taxonomy" id="60889"/>
    <lineage>
        <taxon>Eukaryota</taxon>
        <taxon>Metazoa</taxon>
        <taxon>Ecdysozoa</taxon>
        <taxon>Arthropoda</taxon>
        <taxon>Hexapoda</taxon>
        <taxon>Insecta</taxon>
        <taxon>Pterygota</taxon>
        <taxon>Neoptera</taxon>
        <taxon>Endopterygota</taxon>
        <taxon>Hymenoptera</taxon>
        <taxon>Apocrita</taxon>
        <taxon>Aculeata</taxon>
        <taxon>Apoidea</taxon>
        <taxon>Anthophila</taxon>
        <taxon>Apidae</taxon>
        <taxon>Melipona</taxon>
    </lineage>
</organism>
<keyword evidence="11 14" id="KW-0456">Lyase</keyword>
<dbReference type="Proteomes" id="UP001177670">
    <property type="component" value="Unassembled WGS sequence"/>
</dbReference>
<gene>
    <name evidence="14" type="primary">NTH1</name>
    <name evidence="17" type="ORF">K0M31_005652</name>
</gene>
<dbReference type="PANTHER" id="PTHR43286:SF1">
    <property type="entry name" value="ENDONUCLEASE III-LIKE PROTEIN 1"/>
    <property type="match status" value="1"/>
</dbReference>
<dbReference type="InterPro" id="IPR003265">
    <property type="entry name" value="HhH-GPD_domain"/>
</dbReference>
<dbReference type="Gene3D" id="1.10.1670.10">
    <property type="entry name" value="Helix-hairpin-Helix base-excision DNA repair enzymes (C-terminal)"/>
    <property type="match status" value="1"/>
</dbReference>
<evidence type="ECO:0000256" key="8">
    <source>
        <dbReference type="ARBA" id="ARBA00023004"/>
    </source>
</evidence>
<dbReference type="InterPro" id="IPR000445">
    <property type="entry name" value="HhH_motif"/>
</dbReference>
<dbReference type="GO" id="GO:0051539">
    <property type="term" value="F:4 iron, 4 sulfur cluster binding"/>
    <property type="evidence" value="ECO:0007669"/>
    <property type="project" value="UniProtKB-KW"/>
</dbReference>
<reference evidence="17" key="1">
    <citation type="submission" date="2021-10" db="EMBL/GenBank/DDBJ databases">
        <title>Melipona bicolor Genome sequencing and assembly.</title>
        <authorList>
            <person name="Araujo N.S."/>
            <person name="Arias M.C."/>
        </authorList>
    </citation>
    <scope>NUCLEOTIDE SEQUENCE</scope>
    <source>
        <strain evidence="17">USP_2M_L1-L4_2017</strain>
        <tissue evidence="17">Whole body</tissue>
    </source>
</reference>
<name>A0AA40KLW2_9HYME</name>
<evidence type="ECO:0000256" key="10">
    <source>
        <dbReference type="ARBA" id="ARBA00023204"/>
    </source>
</evidence>
<dbReference type="GO" id="GO:0005634">
    <property type="term" value="C:nucleus"/>
    <property type="evidence" value="ECO:0007669"/>
    <property type="project" value="UniProtKB-SubCell"/>
</dbReference>
<comment type="catalytic activity">
    <reaction evidence="13 14">
        <text>2'-deoxyribonucleotide-(2'-deoxyribose 5'-phosphate)-2'-deoxyribonucleotide-DNA = a 3'-end 2'-deoxyribonucleotide-(2,3-dehydro-2,3-deoxyribose 5'-phosphate)-DNA + a 5'-end 5'-phospho-2'-deoxyribonucleoside-DNA + H(+)</text>
        <dbReference type="Rhea" id="RHEA:66592"/>
        <dbReference type="Rhea" id="RHEA-COMP:13180"/>
        <dbReference type="Rhea" id="RHEA-COMP:16897"/>
        <dbReference type="Rhea" id="RHEA-COMP:17067"/>
        <dbReference type="ChEBI" id="CHEBI:15378"/>
        <dbReference type="ChEBI" id="CHEBI:136412"/>
        <dbReference type="ChEBI" id="CHEBI:157695"/>
        <dbReference type="ChEBI" id="CHEBI:167181"/>
        <dbReference type="EC" id="4.2.99.18"/>
    </reaction>
</comment>
<feature type="domain" description="HhH-GPD" evidence="16">
    <location>
        <begin position="210"/>
        <end position="360"/>
    </location>
</feature>
<comment type="caution">
    <text evidence="17">The sequence shown here is derived from an EMBL/GenBank/DDBJ whole genome shotgun (WGS) entry which is preliminary data.</text>
</comment>
<dbReference type="EMBL" id="JAHYIQ010000016">
    <property type="protein sequence ID" value="KAK1125278.1"/>
    <property type="molecule type" value="Genomic_DNA"/>
</dbReference>
<dbReference type="GO" id="GO:0006285">
    <property type="term" value="P:base-excision repair, AP site formation"/>
    <property type="evidence" value="ECO:0007669"/>
    <property type="project" value="UniProtKB-UniRule"/>
</dbReference>
<dbReference type="GO" id="GO:0140078">
    <property type="term" value="F:class I DNA-(apurinic or apyrimidinic site) endonuclease activity"/>
    <property type="evidence" value="ECO:0007669"/>
    <property type="project" value="UniProtKB-EC"/>
</dbReference>
<evidence type="ECO:0000259" key="16">
    <source>
        <dbReference type="SMART" id="SM00478"/>
    </source>
</evidence>
<sequence length="390" mass="44513">MLSSNYIVSRRHDILLFISSRVLTCTLLQNYLYKMNKKLKFDGLTTPRSLRSGNKTDIKDIFTTSKYFNDKDTSPKKVAKKKRAPVKIEYDETKNPTDSESTKIKVEDLEHRLAKKQLKSVKVKCEEMKDTIDSKNKEDQDVDPQDGSAKIEINKEDKWMPPNWETVLENVKEMRKHKTAPVDEMGCHKCTDPKATAKITRYQSLIALMLSSQTKDQVTHAAMQRLITYGCAPELIAGTPDDTLGKLIYPVGFWKRKVEYIKKTSKILIEKYDGDIPKTLKELCQLPGVGPKMGHLCMQIAWGEVSGIGVDTHVHRICNRLGWVKKLTKTPEDTRIAVEEWLPKDLWSQVNYLLVGFGQEICLPRFPKCDECLNKNICPSSTKGGTKKKT</sequence>
<keyword evidence="12 14" id="KW-0326">Glycosidase</keyword>
<dbReference type="EC" id="4.2.99.18" evidence="14"/>
<accession>A0AA40KLW2</accession>
<keyword evidence="9" id="KW-0411">Iron-sulfur</keyword>
<dbReference type="PANTHER" id="PTHR43286">
    <property type="entry name" value="ENDONUCLEASE III-LIKE PROTEIN 1"/>
    <property type="match status" value="1"/>
</dbReference>
<comment type="function">
    <text evidence="14">Bifunctional DNA N-glycosylase with associated apurinic/apyrimidinic (AP) lyase function that catalyzes the first step in base excision repair (BER), the primary repair pathway for the repair of oxidative DNA damage. The DNA N-glycosylase activity releases the damaged DNA base from DNA by cleaving the N-glycosidic bond, leaving an AP site. The AP lyase activity cleaves the phosphodiester bond 3' to the AP site by a beta-elimination. Primarily recognizes and repairs oxidative base damage of pyrimidines.</text>
</comment>
<feature type="coiled-coil region" evidence="15">
    <location>
        <begin position="99"/>
        <end position="138"/>
    </location>
</feature>
<dbReference type="AlphaFoldDB" id="A0AA40KLW2"/>
<dbReference type="FunFam" id="1.10.1670.10:FF:000003">
    <property type="entry name" value="Endonuclease III homolog"/>
    <property type="match status" value="1"/>
</dbReference>
<dbReference type="InterPro" id="IPR003651">
    <property type="entry name" value="Endonuclease3_FeS-loop_motif"/>
</dbReference>
<evidence type="ECO:0000256" key="12">
    <source>
        <dbReference type="ARBA" id="ARBA00023295"/>
    </source>
</evidence>
<dbReference type="InterPro" id="IPR011257">
    <property type="entry name" value="DNA_glycosylase"/>
</dbReference>
<keyword evidence="18" id="KW-1185">Reference proteome</keyword>
<comment type="similarity">
    <text evidence="2 14">Belongs to the Nth/MutY family.</text>
</comment>
<dbReference type="Pfam" id="PF00633">
    <property type="entry name" value="HHH"/>
    <property type="match status" value="1"/>
</dbReference>
<keyword evidence="5 14" id="KW-0227">DNA damage</keyword>
<proteinExistence type="inferred from homology"/>
<keyword evidence="7" id="KW-0809">Transit peptide</keyword>
<evidence type="ECO:0000256" key="7">
    <source>
        <dbReference type="ARBA" id="ARBA00022946"/>
    </source>
</evidence>
<dbReference type="InterPro" id="IPR004036">
    <property type="entry name" value="Endonuclease-III-like_CS2"/>
</dbReference>
<keyword evidence="3" id="KW-0004">4Fe-4S</keyword>
<evidence type="ECO:0000313" key="17">
    <source>
        <dbReference type="EMBL" id="KAK1125278.1"/>
    </source>
</evidence>
<dbReference type="Pfam" id="PF00730">
    <property type="entry name" value="HhH-GPD"/>
    <property type="match status" value="1"/>
</dbReference>
<protein>
    <recommendedName>
        <fullName evidence="14">Endonuclease III homolog</fullName>
        <ecNumber evidence="14">3.2.2.-</ecNumber>
        <ecNumber evidence="14">4.2.99.18</ecNumber>
    </recommendedName>
    <alternativeName>
        <fullName evidence="14">Bifunctional DNA N-glycosylase/DNA-(apurinic or apyrimidinic site) lyase</fullName>
        <shortName evidence="14">DNA glycosylase/AP lyase</shortName>
    </alternativeName>
</protein>
<dbReference type="FunFam" id="1.10.340.30:FF:000005">
    <property type="entry name" value="Endonuclease III-like protein 1"/>
    <property type="match status" value="1"/>
</dbReference>
<evidence type="ECO:0000256" key="4">
    <source>
        <dbReference type="ARBA" id="ARBA00022723"/>
    </source>
</evidence>
<dbReference type="GO" id="GO:0006289">
    <property type="term" value="P:nucleotide-excision repair"/>
    <property type="evidence" value="ECO:0007669"/>
    <property type="project" value="TreeGrafter"/>
</dbReference>
<evidence type="ECO:0000256" key="5">
    <source>
        <dbReference type="ARBA" id="ARBA00022763"/>
    </source>
</evidence>
<evidence type="ECO:0000256" key="9">
    <source>
        <dbReference type="ARBA" id="ARBA00023014"/>
    </source>
</evidence>
<keyword evidence="14" id="KW-0539">Nucleus</keyword>
<comment type="cofactor">
    <cofactor evidence="1">
        <name>[4Fe-4S] cluster</name>
        <dbReference type="ChEBI" id="CHEBI:49883"/>
    </cofactor>
</comment>
<dbReference type="SMART" id="SM00525">
    <property type="entry name" value="FES"/>
    <property type="match status" value="1"/>
</dbReference>
<dbReference type="GO" id="GO:0003677">
    <property type="term" value="F:DNA binding"/>
    <property type="evidence" value="ECO:0007669"/>
    <property type="project" value="UniProtKB-UniRule"/>
</dbReference>
<evidence type="ECO:0000256" key="13">
    <source>
        <dbReference type="ARBA" id="ARBA00044632"/>
    </source>
</evidence>
<evidence type="ECO:0000313" key="18">
    <source>
        <dbReference type="Proteomes" id="UP001177670"/>
    </source>
</evidence>
<dbReference type="GO" id="GO:0046872">
    <property type="term" value="F:metal ion binding"/>
    <property type="evidence" value="ECO:0007669"/>
    <property type="project" value="UniProtKB-KW"/>
</dbReference>
<keyword evidence="8" id="KW-0408">Iron</keyword>
<evidence type="ECO:0000256" key="14">
    <source>
        <dbReference type="HAMAP-Rule" id="MF_03183"/>
    </source>
</evidence>
<evidence type="ECO:0000256" key="1">
    <source>
        <dbReference type="ARBA" id="ARBA00001966"/>
    </source>
</evidence>
<evidence type="ECO:0000256" key="6">
    <source>
        <dbReference type="ARBA" id="ARBA00022801"/>
    </source>
</evidence>
<dbReference type="CDD" id="cd00056">
    <property type="entry name" value="ENDO3c"/>
    <property type="match status" value="1"/>
</dbReference>
<dbReference type="EC" id="3.2.2.-" evidence="14"/>